<dbReference type="OMA" id="KMWDDEE"/>
<dbReference type="InterPro" id="IPR044653">
    <property type="entry name" value="AZF1/2/3-like"/>
</dbReference>
<evidence type="ECO:0000313" key="12">
    <source>
        <dbReference type="Proteomes" id="UP000077755"/>
    </source>
</evidence>
<dbReference type="PROSITE" id="PS50157">
    <property type="entry name" value="ZINC_FINGER_C2H2_2"/>
    <property type="match status" value="2"/>
</dbReference>
<evidence type="ECO:0000259" key="9">
    <source>
        <dbReference type="PROSITE" id="PS50157"/>
    </source>
</evidence>
<keyword evidence="4" id="KW-0862">Zinc</keyword>
<dbReference type="SUPFAM" id="SSF57667">
    <property type="entry name" value="beta-beta-alpha zinc fingers"/>
    <property type="match status" value="1"/>
</dbReference>
<reference evidence="11" key="2">
    <citation type="submission" date="2022-03" db="EMBL/GenBank/DDBJ databases">
        <title>Draft title - Genomic analysis of global carrot germplasm unveils the trajectory of domestication and the origin of high carotenoid orange carrot.</title>
        <authorList>
            <person name="Iorizzo M."/>
            <person name="Ellison S."/>
            <person name="Senalik D."/>
            <person name="Macko-Podgorni A."/>
            <person name="Grzebelus D."/>
            <person name="Bostan H."/>
            <person name="Rolling W."/>
            <person name="Curaba J."/>
            <person name="Simon P."/>
        </authorList>
    </citation>
    <scope>NUCLEOTIDE SEQUENCE</scope>
    <source>
        <tissue evidence="11">Leaf</tissue>
    </source>
</reference>
<dbReference type="SMART" id="SM00355">
    <property type="entry name" value="ZnF_C2H2"/>
    <property type="match status" value="2"/>
</dbReference>
<dbReference type="Pfam" id="PF13912">
    <property type="entry name" value="zf-C2H2_6"/>
    <property type="match status" value="2"/>
</dbReference>
<dbReference type="PROSITE" id="PS00028">
    <property type="entry name" value="ZINC_FINGER_C2H2_1"/>
    <property type="match status" value="2"/>
</dbReference>
<sequence>MAIEALSSPTTPTPPPSFHYKTLPKNQNPSKTIDTTNDDNHSSDPCMKKKRTKRPRYETPSTEEEYLALCLIMLARGTTDTASINKTADTKPVEVKPNQTYPVYPADSGTNHQSQNSSTDHYVPYKCSVCDKVFSSYQALGGHKASHRKLAGAADDVSIMNSGIPLSSVLTPSGRAHVCNICHKAFPTGQALGGHKRRHYDGVIGSAAGSGVTSSSGTGSIHLQGHHKEMDFDLNLPAEPEVGVPMEISVDFGRKSQLSGEQEAESPHPGKKARFSSGLGLGY</sequence>
<protein>
    <recommendedName>
        <fullName evidence="9">C2H2-type domain-containing protein</fullName>
    </recommendedName>
</protein>
<dbReference type="PANTHER" id="PTHR45988">
    <property type="entry name" value="C2H2 TYPE ZINC FINGER TRANSCRIPTION FACTOR FAMILY-RELATED"/>
    <property type="match status" value="1"/>
</dbReference>
<dbReference type="EMBL" id="LNRQ01000009">
    <property type="protein sequence ID" value="KZM81506.1"/>
    <property type="molecule type" value="Genomic_DNA"/>
</dbReference>
<gene>
    <name evidence="10" type="ORF">DCAR_029119</name>
    <name evidence="11" type="ORF">DCAR_0933471</name>
</gene>
<proteinExistence type="predicted"/>
<keyword evidence="6" id="KW-0804">Transcription</keyword>
<dbReference type="EMBL" id="CP093351">
    <property type="protein sequence ID" value="WOH13958.1"/>
    <property type="molecule type" value="Genomic_DNA"/>
</dbReference>
<evidence type="ECO:0000313" key="10">
    <source>
        <dbReference type="EMBL" id="KZM81506.1"/>
    </source>
</evidence>
<name>A0A175YD18_DAUCS</name>
<dbReference type="GO" id="GO:0008270">
    <property type="term" value="F:zinc ion binding"/>
    <property type="evidence" value="ECO:0007669"/>
    <property type="project" value="UniProtKB-KW"/>
</dbReference>
<reference evidence="10" key="1">
    <citation type="journal article" date="2016" name="Nat. Genet.">
        <title>A high-quality carrot genome assembly provides new insights into carotenoid accumulation and asterid genome evolution.</title>
        <authorList>
            <person name="Iorizzo M."/>
            <person name="Ellison S."/>
            <person name="Senalik D."/>
            <person name="Zeng P."/>
            <person name="Satapoomin P."/>
            <person name="Huang J."/>
            <person name="Bowman M."/>
            <person name="Iovene M."/>
            <person name="Sanseverino W."/>
            <person name="Cavagnaro P."/>
            <person name="Yildiz M."/>
            <person name="Macko-Podgorni A."/>
            <person name="Moranska E."/>
            <person name="Grzebelus E."/>
            <person name="Grzebelus D."/>
            <person name="Ashrafi H."/>
            <person name="Zheng Z."/>
            <person name="Cheng S."/>
            <person name="Spooner D."/>
            <person name="Van Deynze A."/>
            <person name="Simon P."/>
        </authorList>
    </citation>
    <scope>NUCLEOTIDE SEQUENCE [LARGE SCALE GENOMIC DNA]</scope>
    <source>
        <tissue evidence="10">Leaf</tissue>
    </source>
</reference>
<feature type="domain" description="C2H2-type" evidence="9">
    <location>
        <begin position="125"/>
        <end position="147"/>
    </location>
</feature>
<feature type="region of interest" description="Disordered" evidence="8">
    <location>
        <begin position="254"/>
        <end position="283"/>
    </location>
</feature>
<evidence type="ECO:0000256" key="8">
    <source>
        <dbReference type="SAM" id="MobiDB-lite"/>
    </source>
</evidence>
<feature type="domain" description="C2H2-type" evidence="9">
    <location>
        <begin position="177"/>
        <end position="199"/>
    </location>
</feature>
<dbReference type="Gene3D" id="3.30.160.60">
    <property type="entry name" value="Classic Zinc Finger"/>
    <property type="match status" value="1"/>
</dbReference>
<dbReference type="InterPro" id="IPR036236">
    <property type="entry name" value="Znf_C2H2_sf"/>
</dbReference>
<dbReference type="KEGG" id="dcr:108200800"/>
<accession>A0A175YD18</accession>
<dbReference type="Proteomes" id="UP000077755">
    <property type="component" value="Chromosome 9"/>
</dbReference>
<dbReference type="Gramene" id="KZM81506">
    <property type="protein sequence ID" value="KZM81506"/>
    <property type="gene ID" value="DCAR_029119"/>
</dbReference>
<evidence type="ECO:0000313" key="11">
    <source>
        <dbReference type="EMBL" id="WOH13958.1"/>
    </source>
</evidence>
<keyword evidence="12" id="KW-1185">Reference proteome</keyword>
<dbReference type="STRING" id="79200.A0A175YD18"/>
<evidence type="ECO:0000256" key="2">
    <source>
        <dbReference type="ARBA" id="ARBA00022737"/>
    </source>
</evidence>
<keyword evidence="1" id="KW-0479">Metal-binding</keyword>
<feature type="region of interest" description="Disordered" evidence="8">
    <location>
        <begin position="1"/>
        <end position="60"/>
    </location>
</feature>
<evidence type="ECO:0000256" key="4">
    <source>
        <dbReference type="ARBA" id="ARBA00022833"/>
    </source>
</evidence>
<dbReference type="InterPro" id="IPR013087">
    <property type="entry name" value="Znf_C2H2_type"/>
</dbReference>
<keyword evidence="5" id="KW-0805">Transcription regulation</keyword>
<keyword evidence="2" id="KW-0677">Repeat</keyword>
<dbReference type="GO" id="GO:0000976">
    <property type="term" value="F:transcription cis-regulatory region binding"/>
    <property type="evidence" value="ECO:0007669"/>
    <property type="project" value="TreeGrafter"/>
</dbReference>
<dbReference type="GO" id="GO:0005634">
    <property type="term" value="C:nucleus"/>
    <property type="evidence" value="ECO:0007669"/>
    <property type="project" value="TreeGrafter"/>
</dbReference>
<organism evidence="10">
    <name type="scientific">Daucus carota subsp. sativus</name>
    <name type="common">Carrot</name>
    <dbReference type="NCBI Taxonomy" id="79200"/>
    <lineage>
        <taxon>Eukaryota</taxon>
        <taxon>Viridiplantae</taxon>
        <taxon>Streptophyta</taxon>
        <taxon>Embryophyta</taxon>
        <taxon>Tracheophyta</taxon>
        <taxon>Spermatophyta</taxon>
        <taxon>Magnoliopsida</taxon>
        <taxon>eudicotyledons</taxon>
        <taxon>Gunneridae</taxon>
        <taxon>Pentapetalae</taxon>
        <taxon>asterids</taxon>
        <taxon>campanulids</taxon>
        <taxon>Apiales</taxon>
        <taxon>Apiaceae</taxon>
        <taxon>Apioideae</taxon>
        <taxon>Scandiceae</taxon>
        <taxon>Daucinae</taxon>
        <taxon>Daucus</taxon>
        <taxon>Daucus sect. Daucus</taxon>
    </lineage>
</organism>
<evidence type="ECO:0000256" key="3">
    <source>
        <dbReference type="ARBA" id="ARBA00022771"/>
    </source>
</evidence>
<dbReference type="AlphaFoldDB" id="A0A175YD18"/>
<keyword evidence="3 7" id="KW-0863">Zinc-finger</keyword>
<evidence type="ECO:0000256" key="7">
    <source>
        <dbReference type="PROSITE-ProRule" id="PRU00042"/>
    </source>
</evidence>
<dbReference type="PANTHER" id="PTHR45988:SF1">
    <property type="entry name" value="ZINC FINGER PROTEIN AZF2"/>
    <property type="match status" value="1"/>
</dbReference>
<evidence type="ECO:0000256" key="6">
    <source>
        <dbReference type="ARBA" id="ARBA00023163"/>
    </source>
</evidence>
<dbReference type="OrthoDB" id="40579at2759"/>
<feature type="compositionally biased region" description="Polar residues" evidence="8">
    <location>
        <begin position="24"/>
        <end position="35"/>
    </location>
</feature>
<evidence type="ECO:0000256" key="1">
    <source>
        <dbReference type="ARBA" id="ARBA00022723"/>
    </source>
</evidence>
<evidence type="ECO:0000256" key="5">
    <source>
        <dbReference type="ARBA" id="ARBA00023015"/>
    </source>
</evidence>
<dbReference type="GO" id="GO:0003700">
    <property type="term" value="F:DNA-binding transcription factor activity"/>
    <property type="evidence" value="ECO:0007669"/>
    <property type="project" value="InterPro"/>
</dbReference>